<dbReference type="EMBL" id="FO082276">
    <property type="protein sequence ID" value="CCO15857.1"/>
    <property type="molecule type" value="Genomic_DNA"/>
</dbReference>
<reference evidence="13 14" key="1">
    <citation type="submission" date="2011-10" db="EMBL/GenBank/DDBJ databases">
        <authorList>
            <person name="Genoscope - CEA"/>
        </authorList>
    </citation>
    <scope>NUCLEOTIDE SEQUENCE [LARGE SCALE GENOMIC DNA]</scope>
    <source>
        <strain evidence="13 14">RCC 1105</strain>
    </source>
</reference>
<dbReference type="SUPFAM" id="SSF57903">
    <property type="entry name" value="FYVE/PHD zinc finger"/>
    <property type="match status" value="1"/>
</dbReference>
<dbReference type="InterPro" id="IPR013083">
    <property type="entry name" value="Znf_RING/FYVE/PHD"/>
</dbReference>
<dbReference type="PROSITE" id="PS01359">
    <property type="entry name" value="ZF_PHD_1"/>
    <property type="match status" value="1"/>
</dbReference>
<keyword evidence="6" id="KW-0539">Nucleus</keyword>
<evidence type="ECO:0000256" key="6">
    <source>
        <dbReference type="ARBA" id="ARBA00023242"/>
    </source>
</evidence>
<feature type="region of interest" description="Disordered" evidence="9">
    <location>
        <begin position="1594"/>
        <end position="1619"/>
    </location>
</feature>
<feature type="region of interest" description="Disordered" evidence="9">
    <location>
        <begin position="542"/>
        <end position="575"/>
    </location>
</feature>
<dbReference type="GeneID" id="19016834"/>
<evidence type="ECO:0000259" key="10">
    <source>
        <dbReference type="PROSITE" id="PS50014"/>
    </source>
</evidence>
<feature type="domain" description="PHD-type" evidence="11">
    <location>
        <begin position="679"/>
        <end position="727"/>
    </location>
</feature>
<dbReference type="GO" id="GO:0008270">
    <property type="term" value="F:zinc ion binding"/>
    <property type="evidence" value="ECO:0007669"/>
    <property type="project" value="UniProtKB-KW"/>
</dbReference>
<dbReference type="PROSITE" id="PS50827">
    <property type="entry name" value="DDT"/>
    <property type="match status" value="1"/>
</dbReference>
<organism evidence="13 14">
    <name type="scientific">Bathycoccus prasinos</name>
    <dbReference type="NCBI Taxonomy" id="41875"/>
    <lineage>
        <taxon>Eukaryota</taxon>
        <taxon>Viridiplantae</taxon>
        <taxon>Chlorophyta</taxon>
        <taxon>Mamiellophyceae</taxon>
        <taxon>Mamiellales</taxon>
        <taxon>Bathycoccaceae</taxon>
        <taxon>Bathycoccus</taxon>
    </lineage>
</organism>
<dbReference type="Gene3D" id="2.30.30.140">
    <property type="match status" value="1"/>
</dbReference>
<dbReference type="Pfam" id="PF00628">
    <property type="entry name" value="PHD"/>
    <property type="match status" value="1"/>
</dbReference>
<dbReference type="InterPro" id="IPR001965">
    <property type="entry name" value="Znf_PHD"/>
</dbReference>
<feature type="region of interest" description="Disordered" evidence="9">
    <location>
        <begin position="869"/>
        <end position="976"/>
    </location>
</feature>
<dbReference type="GO" id="GO:0005634">
    <property type="term" value="C:nucleus"/>
    <property type="evidence" value="ECO:0007669"/>
    <property type="project" value="UniProtKB-SubCell"/>
</dbReference>
<dbReference type="CDD" id="cd04369">
    <property type="entry name" value="Bromodomain"/>
    <property type="match status" value="1"/>
</dbReference>
<feature type="compositionally biased region" description="Low complexity" evidence="9">
    <location>
        <begin position="1915"/>
        <end position="1928"/>
    </location>
</feature>
<dbReference type="CDD" id="cd20404">
    <property type="entry name" value="Tudor_Agenet_AtEML-like"/>
    <property type="match status" value="1"/>
</dbReference>
<feature type="region of interest" description="Disordered" evidence="9">
    <location>
        <begin position="1"/>
        <end position="143"/>
    </location>
</feature>
<feature type="region of interest" description="Disordered" evidence="9">
    <location>
        <begin position="1765"/>
        <end position="1799"/>
    </location>
</feature>
<dbReference type="eggNOG" id="KOG0386">
    <property type="taxonomic scope" value="Eukaryota"/>
</dbReference>
<dbReference type="InterPro" id="IPR019786">
    <property type="entry name" value="Zinc_finger_PHD-type_CS"/>
</dbReference>
<evidence type="ECO:0000256" key="8">
    <source>
        <dbReference type="PROSITE-ProRule" id="PRU00146"/>
    </source>
</evidence>
<feature type="compositionally biased region" description="Acidic residues" evidence="9">
    <location>
        <begin position="877"/>
        <end position="902"/>
    </location>
</feature>
<evidence type="ECO:0000256" key="7">
    <source>
        <dbReference type="PROSITE-ProRule" id="PRU00035"/>
    </source>
</evidence>
<evidence type="ECO:0000259" key="11">
    <source>
        <dbReference type="PROSITE" id="PS50016"/>
    </source>
</evidence>
<dbReference type="Proteomes" id="UP000198341">
    <property type="component" value="Chromosome 3"/>
</dbReference>
<evidence type="ECO:0000256" key="5">
    <source>
        <dbReference type="ARBA" id="ARBA00023117"/>
    </source>
</evidence>
<dbReference type="OrthoDB" id="1903104at2759"/>
<dbReference type="InterPro" id="IPR019787">
    <property type="entry name" value="Znf_PHD-finger"/>
</dbReference>
<evidence type="ECO:0000256" key="9">
    <source>
        <dbReference type="SAM" id="MobiDB-lite"/>
    </source>
</evidence>
<dbReference type="InterPro" id="IPR018501">
    <property type="entry name" value="DDT_dom"/>
</dbReference>
<keyword evidence="5 7" id="KW-0103">Bromodomain</keyword>
<dbReference type="Pfam" id="PF02791">
    <property type="entry name" value="DDT"/>
    <property type="match status" value="1"/>
</dbReference>
<dbReference type="SMART" id="SM00249">
    <property type="entry name" value="PHD"/>
    <property type="match status" value="1"/>
</dbReference>
<keyword evidence="14" id="KW-1185">Reference proteome</keyword>
<dbReference type="InterPro" id="IPR014002">
    <property type="entry name" value="Agenet_dom_plant"/>
</dbReference>
<dbReference type="Pfam" id="PF00439">
    <property type="entry name" value="Bromodomain"/>
    <property type="match status" value="1"/>
</dbReference>
<dbReference type="PANTHER" id="PTHR46508">
    <property type="entry name" value="PHD FINGER FAMILY PROTEIN"/>
    <property type="match status" value="1"/>
</dbReference>
<feature type="region of interest" description="Disordered" evidence="9">
    <location>
        <begin position="1356"/>
        <end position="1548"/>
    </location>
</feature>
<dbReference type="SMART" id="SM00297">
    <property type="entry name" value="BROMO"/>
    <property type="match status" value="1"/>
</dbReference>
<evidence type="ECO:0000313" key="14">
    <source>
        <dbReference type="Proteomes" id="UP000198341"/>
    </source>
</evidence>
<proteinExistence type="predicted"/>
<dbReference type="InterPro" id="IPR001487">
    <property type="entry name" value="Bromodomain"/>
</dbReference>
<dbReference type="CDD" id="cd20405">
    <property type="entry name" value="Tudor_Agenet_AtDUF_rpt1_3"/>
    <property type="match status" value="1"/>
</dbReference>
<evidence type="ECO:0000256" key="1">
    <source>
        <dbReference type="ARBA" id="ARBA00004123"/>
    </source>
</evidence>
<dbReference type="InterPro" id="IPR011011">
    <property type="entry name" value="Znf_FYVE_PHD"/>
</dbReference>
<feature type="region of interest" description="Disordered" evidence="9">
    <location>
        <begin position="201"/>
        <end position="223"/>
    </location>
</feature>
<dbReference type="PROSITE" id="PS50016">
    <property type="entry name" value="ZF_PHD_2"/>
    <property type="match status" value="1"/>
</dbReference>
<evidence type="ECO:0000259" key="12">
    <source>
        <dbReference type="PROSITE" id="PS50827"/>
    </source>
</evidence>
<feature type="region of interest" description="Disordered" evidence="9">
    <location>
        <begin position="1905"/>
        <end position="1937"/>
    </location>
</feature>
<dbReference type="Gene3D" id="3.30.40.10">
    <property type="entry name" value="Zinc/RING finger domain, C3HC4 (zinc finger)"/>
    <property type="match status" value="1"/>
</dbReference>
<dbReference type="Pfam" id="PF05641">
    <property type="entry name" value="Agenet"/>
    <property type="match status" value="1"/>
</dbReference>
<dbReference type="Pfam" id="PF15612">
    <property type="entry name" value="WHIM1"/>
    <property type="match status" value="1"/>
</dbReference>
<evidence type="ECO:0000256" key="3">
    <source>
        <dbReference type="ARBA" id="ARBA00022771"/>
    </source>
</evidence>
<feature type="domain" description="DDT" evidence="12">
    <location>
        <begin position="257"/>
        <end position="317"/>
    </location>
</feature>
<comment type="subcellular location">
    <subcellularLocation>
        <location evidence="1">Nucleus</location>
    </subcellularLocation>
</comment>
<accession>K8ECT2</accession>
<keyword evidence="2" id="KW-0479">Metal-binding</keyword>
<gene>
    <name evidence="13" type="ORF">Bathy03g02970</name>
</gene>
<feature type="region of interest" description="Disordered" evidence="9">
    <location>
        <begin position="2307"/>
        <end position="2395"/>
    </location>
</feature>
<evidence type="ECO:0000313" key="13">
    <source>
        <dbReference type="EMBL" id="CCO15857.1"/>
    </source>
</evidence>
<keyword evidence="4" id="KW-0862">Zinc</keyword>
<feature type="compositionally biased region" description="Basic and acidic residues" evidence="9">
    <location>
        <begin position="1504"/>
        <end position="1521"/>
    </location>
</feature>
<dbReference type="SMART" id="SM00743">
    <property type="entry name" value="Agenet"/>
    <property type="match status" value="3"/>
</dbReference>
<feature type="compositionally biased region" description="Basic and acidic residues" evidence="9">
    <location>
        <begin position="95"/>
        <end position="111"/>
    </location>
</feature>
<dbReference type="PROSITE" id="PS50014">
    <property type="entry name" value="BROMODOMAIN_2"/>
    <property type="match status" value="1"/>
</dbReference>
<feature type="compositionally biased region" description="Basic and acidic residues" evidence="9">
    <location>
        <begin position="1376"/>
        <end position="1396"/>
    </location>
</feature>
<dbReference type="PRINTS" id="PR00503">
    <property type="entry name" value="BROMODOMAIN"/>
</dbReference>
<dbReference type="STRING" id="41875.K8ECT2"/>
<evidence type="ECO:0000256" key="2">
    <source>
        <dbReference type="ARBA" id="ARBA00022723"/>
    </source>
</evidence>
<dbReference type="CDD" id="cd15535">
    <property type="entry name" value="PHD1_Rco1"/>
    <property type="match status" value="1"/>
</dbReference>
<protein>
    <submittedName>
        <fullName evidence="13">Polybromo-1</fullName>
    </submittedName>
</protein>
<feature type="region of interest" description="Disordered" evidence="9">
    <location>
        <begin position="1713"/>
        <end position="1734"/>
    </location>
</feature>
<dbReference type="KEGG" id="bpg:Bathy03g02970"/>
<keyword evidence="3 8" id="KW-0863">Zinc-finger</keyword>
<feature type="compositionally biased region" description="Acidic residues" evidence="9">
    <location>
        <begin position="1718"/>
        <end position="1729"/>
    </location>
</feature>
<feature type="domain" description="Bromo" evidence="10">
    <location>
        <begin position="2218"/>
        <end position="2288"/>
    </location>
</feature>
<name>K8ECT2_9CHLO</name>
<dbReference type="InterPro" id="IPR036427">
    <property type="entry name" value="Bromodomain-like_sf"/>
</dbReference>
<feature type="compositionally biased region" description="Basic and acidic residues" evidence="9">
    <location>
        <begin position="1601"/>
        <end position="1616"/>
    </location>
</feature>
<dbReference type="Gene3D" id="1.20.920.10">
    <property type="entry name" value="Bromodomain-like"/>
    <property type="match status" value="1"/>
</dbReference>
<dbReference type="InterPro" id="IPR008395">
    <property type="entry name" value="Agenet-like_dom"/>
</dbReference>
<evidence type="ECO:0000256" key="4">
    <source>
        <dbReference type="ARBA" id="ARBA00022833"/>
    </source>
</evidence>
<feature type="compositionally biased region" description="Polar residues" evidence="9">
    <location>
        <begin position="2363"/>
        <end position="2374"/>
    </location>
</feature>
<feature type="compositionally biased region" description="Basic and acidic residues" evidence="9">
    <location>
        <begin position="561"/>
        <end position="570"/>
    </location>
</feature>
<feature type="compositionally biased region" description="Basic and acidic residues" evidence="9">
    <location>
        <begin position="47"/>
        <end position="72"/>
    </location>
</feature>
<sequence>MAGRGRPPKKGPMSEYMLKKHGLWKEPDPEYDEDGNVIPRANKCRPKMTEEEKEERRRQREEERRLHPERFLKPKGVNPDFVVHTSRRQQLLLEQQKEREEKERKEQEMRDGNGGGIGVSLIEEEEEEERPVPMTEKEVEEEKVFGTVAASAAAKKETKKPKYYNEELEKGIGEDLVKIKKRWSRGRKEERLERQLTVKATSSSEMVTAGEGGEDDESKSPKGLALAKRPSLIRNHPESMISSAYAETAARVNEDENVQLGMLLAPHSTLTSLSRAYKLSPMTLKQLHEGLVKREPNAVVDEVHAALLRVLATDVLEADAYYGGGQLVDVEDKKVFSKTGSTKVIVLDDGSTIPRSSLDFDECFKYLDIVTWPAYAKKLVERLRARGNRHVPKCNWADHRYGGYYGATVYEKIELLQFLVDETLDTNVIRNELETREVLIEAGEFQVANGGLLTSKIGALVEVYGMEHPIRGSWYSGVVIAAAGDRIRVRYDELLSDVSNHKLEEWVTLEDVRSHDWKLRRKKLTSKKLDPASVMRIAQLARKKNRGRSKRAKKKRVQSNRADDDRDAFPRVRPLNPYRMDKKSRAQWIRSAGDVVECYQGGGWWCGRITNPIGALGRMEVQFPGENESKLIKKEDVDTMLTWDGDEWYIAGTDDVVEKNASAVKSLEQALAAAADTHGDMCSVCGRSGSLVCCDGCPSAFHAVCAGEPTNRALAETEWFCPECVAVPEQIRSDKELRAQAFPFLRTECALCETDGDALGRKYFFSAKDGVAKLEGGMNPKKFGSGRADLNAAIRENEWKRFEVLAIDRKPFEEANAYLDDIRNASEDAKASLKRGQQVTEVGADPIQVFEKFGLGDCGKTLPEWEKDKIVGPTYAESEEEEEDIDEMEFDGEDSGEEEEHDDEKWSDLDNDEREAPPSSARGGKRKRGGRKEPEEEEEVMPTSGRSRRANAGKKTETYSPTKVAEEQRARQEAMQPKVVVKEEPIPFNDPEMERALEERRKLALSHAAKIEYESSLLAVAPAEANVEKVGGDTPTAAPSTPLAATMGTKTTTESCYTYQNKYANAGVFALANATGETARGRVTSLFVNQWFAPYPIPQPPIKPGWQDHLAKDKLGHVVAKACHMERYLCGLLDGPWAGTETVTGDQWRQKWLTSLRGSSTFKDVAKWILLLESSIRPLAMKAAWYAQEIKENASIFEFEKKEQEHRVEKVGPSSLRSEVAPLALVLRGKRVPIKSLRKCARNGGVKSILPERVVNYRIGWRGRGLPQPSRLMRAAWIAEVENASSAAYLGLLLRFFDHHIAWDHIKSPMFHKIHSNSFDGRHRNINFRQLEIVEKRFAKWPTTGSVLAQYRLEPVPKVGGDDSKKNSPSKASPTKVEEGEKDSARPMEEDKKMPDAEEALAPPAAEEKKEVEKIPAPPAEENTEVEKIPVPPAEEKMEVENVPVPPAEEKMEVENVPVPPAEEKMEVEKVPASQAEENTEVENVPVPQAEENTEVEKAPAPPAEEKREVEEAPAAEKMEMEEVPPEAGELRGQEAVSLTEKQPSPVKTEGAEASVLGDGVQEQGNNLAAALAAAVAAAPAGVTIHDPLSAATAITVPPTSDEKNETKEEEKKEEEPVPIWINDTDCPLFLMNIYETKIRGWTRAEEKNLGFNPGFTPGRQSVTIPITYEDIGTHLAGCKVEVLWEDDEVWYRGEIVKCCEDREFGDEYAQREKAAVDDDDGPDKDNEDAFSNKVEIQYETGELESMDIEDFKDIISKGSIRARGSIPARRGKKKASKKSESTAGESKTHTGGRVSLLPTLPDMERAEPGTFYATAHLELPRDVLERMVFEKTGKDYSLWQNPKVARWKLALMLDEGALRQAIADEKIKPTHVEKKKTGTYYVKKAERLAMEKEYMELAKRKLEGEGDAVQSPKEGQQQQHDQNNQNEGGDGSDLQPKTIRFVMSTKKEGTTEGGVESEAQAHIIAMEEKARIQEASISAMEHLTNSPVPDSANSFTDVIAQRCVYAIDAIRNVKTTQTPPSKKGLLACTYIMKELDAISKKCKDKGFKNVAEFVKVMEELFDQTSVDNTEFWEDIDFSVRPEFRKAAILIATPKPDQAAIDKFQNDTWTQLEFEKGENFGEKLVNKRVIVCWDDGEWYTANVLKYDPKENKHTLKYKDEDETETVLLNKKPGRMSPDIPDVSFPWVFASHDMLKPIDLTEATSCLSVCQYMDKCEQKGERLIEYFYRLPEKSEMPEYYENVPNPIDLVTIISRTIGGYYKYLEDFVDDVELMLENALNFNAPGTDANNDAKVLARLYRQKMQRSYVNYAPPPKPMPRGSEEEQDGGSAKKKRTFNYDNESSANKIKKLRSAASTAEERNAKSTKTPPKNSASGGHQREALSEEELKKSGLHLKKTSWNATARCGKCRTCLNRSLKKRCMNNPK</sequence>
<dbReference type="GO" id="GO:0000785">
    <property type="term" value="C:chromatin"/>
    <property type="evidence" value="ECO:0007669"/>
    <property type="project" value="UniProtKB-ARBA"/>
</dbReference>
<feature type="compositionally biased region" description="Basic and acidic residues" evidence="9">
    <location>
        <begin position="2376"/>
        <end position="2388"/>
    </location>
</feature>
<dbReference type="PANTHER" id="PTHR46508:SF1">
    <property type="entry name" value="PHD FINGER FAMILY PROTEIN"/>
    <property type="match status" value="1"/>
</dbReference>
<dbReference type="RefSeq" id="XP_007514420.1">
    <property type="nucleotide sequence ID" value="XM_007514358.1"/>
</dbReference>
<dbReference type="CDD" id="cd20403">
    <property type="entry name" value="Tudor_Agenet_FMRP-like_rpt2"/>
    <property type="match status" value="1"/>
</dbReference>
<dbReference type="InterPro" id="IPR028942">
    <property type="entry name" value="WHIM1_dom"/>
</dbReference>
<dbReference type="SUPFAM" id="SSF47370">
    <property type="entry name" value="Bromodomain"/>
    <property type="match status" value="1"/>
</dbReference>
<feature type="compositionally biased region" description="Basic residues" evidence="9">
    <location>
        <begin position="542"/>
        <end position="558"/>
    </location>
</feature>